<comment type="caution">
    <text evidence="2">The sequence shown here is derived from an EMBL/GenBank/DDBJ whole genome shotgun (WGS) entry which is preliminary data.</text>
</comment>
<reference evidence="2 3" key="1">
    <citation type="submission" date="2019-06" db="EMBL/GenBank/DDBJ databases">
        <title>A chromosome-scale genome assembly of the European perch, Perca fluviatilis.</title>
        <authorList>
            <person name="Roques C."/>
            <person name="Zahm M."/>
            <person name="Cabau C."/>
            <person name="Klopp C."/>
            <person name="Bouchez O."/>
            <person name="Donnadieu C."/>
            <person name="Kuhl H."/>
            <person name="Gislard M."/>
            <person name="Guendouz S."/>
            <person name="Journot L."/>
            <person name="Haffray P."/>
            <person name="Bestin A."/>
            <person name="Morvezen R."/>
            <person name="Feron R."/>
            <person name="Wen M."/>
            <person name="Jouanno E."/>
            <person name="Herpin A."/>
            <person name="Schartl M."/>
            <person name="Postlethwait J."/>
            <person name="Schaerlinger B."/>
            <person name="Chardard D."/>
            <person name="Lecocq T."/>
            <person name="Poncet C."/>
            <person name="Jaffrelo L."/>
            <person name="Lampietro C."/>
            <person name="Guiguen Y."/>
        </authorList>
    </citation>
    <scope>NUCLEOTIDE SEQUENCE [LARGE SCALE GENOMIC DNA]</scope>
    <source>
        <tissue evidence="2">Blood</tissue>
    </source>
</reference>
<evidence type="ECO:0000313" key="3">
    <source>
        <dbReference type="Proteomes" id="UP000465112"/>
    </source>
</evidence>
<dbReference type="Proteomes" id="UP000465112">
    <property type="component" value="Chromosome 2"/>
</dbReference>
<name>A0A6A5FR35_PERFL</name>
<feature type="region of interest" description="Disordered" evidence="1">
    <location>
        <begin position="153"/>
        <end position="201"/>
    </location>
</feature>
<accession>A0A6A5FR35</accession>
<gene>
    <name evidence="2" type="ORF">PFLUV_G00015990</name>
</gene>
<sequence>MDTLALLTDTLVIQVDTPAQVSHPSTSVHCEEPVPEADLLLDNLYSFPDQELNSSDTPAQVSHHSTGVHFEEQLAAYEEKVLAKIFVFLHEESTSSVIQDTPAQVSHPSTGVHFEEQLATYEEKVLAKIFVFLHEESTSSVIQKPTVYARPLLLPRNPRPDKRPNVFKWSSSPTPRTPLHPIPKESGTPEEEEAEEEPREKWRGLWAPVKICIHC</sequence>
<evidence type="ECO:0000313" key="2">
    <source>
        <dbReference type="EMBL" id="KAF1393462.1"/>
    </source>
</evidence>
<proteinExistence type="predicted"/>
<dbReference type="AlphaFoldDB" id="A0A6A5FR35"/>
<dbReference type="EMBL" id="VHII01000002">
    <property type="protein sequence ID" value="KAF1393462.1"/>
    <property type="molecule type" value="Genomic_DNA"/>
</dbReference>
<feature type="compositionally biased region" description="Acidic residues" evidence="1">
    <location>
        <begin position="188"/>
        <end position="197"/>
    </location>
</feature>
<protein>
    <submittedName>
        <fullName evidence="2">Uncharacterized protein</fullName>
    </submittedName>
</protein>
<organism evidence="2 3">
    <name type="scientific">Perca fluviatilis</name>
    <name type="common">European perch</name>
    <dbReference type="NCBI Taxonomy" id="8168"/>
    <lineage>
        <taxon>Eukaryota</taxon>
        <taxon>Metazoa</taxon>
        <taxon>Chordata</taxon>
        <taxon>Craniata</taxon>
        <taxon>Vertebrata</taxon>
        <taxon>Euteleostomi</taxon>
        <taxon>Actinopterygii</taxon>
        <taxon>Neopterygii</taxon>
        <taxon>Teleostei</taxon>
        <taxon>Neoteleostei</taxon>
        <taxon>Acanthomorphata</taxon>
        <taxon>Eupercaria</taxon>
        <taxon>Perciformes</taxon>
        <taxon>Percoidei</taxon>
        <taxon>Percidae</taxon>
        <taxon>Percinae</taxon>
        <taxon>Perca</taxon>
    </lineage>
</organism>
<keyword evidence="3" id="KW-1185">Reference proteome</keyword>
<evidence type="ECO:0000256" key="1">
    <source>
        <dbReference type="SAM" id="MobiDB-lite"/>
    </source>
</evidence>